<dbReference type="PANTHER" id="PTHR45947">
    <property type="entry name" value="SULFOQUINOVOSYL TRANSFERASE SQD2"/>
    <property type="match status" value="1"/>
</dbReference>
<keyword evidence="3" id="KW-0808">Transferase</keyword>
<accession>A0ABP8EUQ8</accession>
<keyword evidence="2" id="KW-0328">Glycosyltransferase</keyword>
<comment type="caution">
    <text evidence="6">The sequence shown here is derived from an EMBL/GenBank/DDBJ whole genome shotgun (WGS) entry which is preliminary data.</text>
</comment>
<dbReference type="RefSeq" id="WP_345040759.1">
    <property type="nucleotide sequence ID" value="NZ_BAABBA010000009.1"/>
</dbReference>
<dbReference type="Proteomes" id="UP001499841">
    <property type="component" value="Unassembled WGS sequence"/>
</dbReference>
<protein>
    <recommendedName>
        <fullName evidence="1">D-inositol 3-phosphate glycosyltransferase</fullName>
    </recommendedName>
</protein>
<feature type="domain" description="Glycosyltransferase subfamily 4-like N-terminal" evidence="5">
    <location>
        <begin position="25"/>
        <end position="195"/>
    </location>
</feature>
<gene>
    <name evidence="6" type="ORF">GCM10022262_20950</name>
</gene>
<dbReference type="Pfam" id="PF13439">
    <property type="entry name" value="Glyco_transf_4"/>
    <property type="match status" value="1"/>
</dbReference>
<evidence type="ECO:0000256" key="1">
    <source>
        <dbReference type="ARBA" id="ARBA00021292"/>
    </source>
</evidence>
<reference evidence="7" key="1">
    <citation type="journal article" date="2019" name="Int. J. Syst. Evol. Microbiol.">
        <title>The Global Catalogue of Microorganisms (GCM) 10K type strain sequencing project: providing services to taxonomists for standard genome sequencing and annotation.</title>
        <authorList>
            <consortium name="The Broad Institute Genomics Platform"/>
            <consortium name="The Broad Institute Genome Sequencing Center for Infectious Disease"/>
            <person name="Wu L."/>
            <person name="Ma J."/>
        </authorList>
    </citation>
    <scope>NUCLEOTIDE SEQUENCE [LARGE SCALE GENOMIC DNA]</scope>
    <source>
        <strain evidence="7">JCM 17459</strain>
    </source>
</reference>
<evidence type="ECO:0000256" key="3">
    <source>
        <dbReference type="ARBA" id="ARBA00022679"/>
    </source>
</evidence>
<dbReference type="Pfam" id="PF00534">
    <property type="entry name" value="Glycos_transf_1"/>
    <property type="match status" value="1"/>
</dbReference>
<feature type="domain" description="Glycosyl transferase family 1" evidence="4">
    <location>
        <begin position="211"/>
        <end position="346"/>
    </location>
</feature>
<evidence type="ECO:0000256" key="2">
    <source>
        <dbReference type="ARBA" id="ARBA00022676"/>
    </source>
</evidence>
<dbReference type="Gene3D" id="3.40.50.2000">
    <property type="entry name" value="Glycogen Phosphorylase B"/>
    <property type="match status" value="2"/>
</dbReference>
<dbReference type="InterPro" id="IPR001296">
    <property type="entry name" value="Glyco_trans_1"/>
</dbReference>
<dbReference type="InterPro" id="IPR050194">
    <property type="entry name" value="Glycosyltransferase_grp1"/>
</dbReference>
<dbReference type="SUPFAM" id="SSF53756">
    <property type="entry name" value="UDP-Glycosyltransferase/glycogen phosphorylase"/>
    <property type="match status" value="1"/>
</dbReference>
<keyword evidence="7" id="KW-1185">Reference proteome</keyword>
<evidence type="ECO:0000313" key="6">
    <source>
        <dbReference type="EMBL" id="GAA4287736.1"/>
    </source>
</evidence>
<evidence type="ECO:0000313" key="7">
    <source>
        <dbReference type="Proteomes" id="UP001499841"/>
    </source>
</evidence>
<dbReference type="PANTHER" id="PTHR45947:SF3">
    <property type="entry name" value="SULFOQUINOVOSYL TRANSFERASE SQD2"/>
    <property type="match status" value="1"/>
</dbReference>
<evidence type="ECO:0000259" key="5">
    <source>
        <dbReference type="Pfam" id="PF13439"/>
    </source>
</evidence>
<proteinExistence type="predicted"/>
<dbReference type="CDD" id="cd03801">
    <property type="entry name" value="GT4_PimA-like"/>
    <property type="match status" value="1"/>
</dbReference>
<organism evidence="6 7">
    <name type="scientific">Georgenia daeguensis</name>
    <dbReference type="NCBI Taxonomy" id="908355"/>
    <lineage>
        <taxon>Bacteria</taxon>
        <taxon>Bacillati</taxon>
        <taxon>Actinomycetota</taxon>
        <taxon>Actinomycetes</taxon>
        <taxon>Micrococcales</taxon>
        <taxon>Bogoriellaceae</taxon>
        <taxon>Georgenia</taxon>
    </lineage>
</organism>
<name>A0ABP8EUQ8_9MICO</name>
<sequence>MSPAAQGGDRPLRVVHVSDCFPPRVGGIETQVRDLAAHQAAEGFDVHVLTATADPALPGGGRSGSSLVDGVRVHRFASRATFGAPFHPLEDVLVPRALRELRPDVVHVHAGVVSPFAFAGASAARRTGLPLAITWHCMLDGIVPALRLGARVTGWDTAPAALSAVSRVAADRVAAALGRPAADVLVVPNGLDLARWAPAGAGLPDDLPPSGPLRVVATQRLAPRKRAVPLVRVVAAAHGRLRRTGAPGIRLDVFGGGPAGPVARAEAARRGVGDLVTLHGKVPREELTRHYAGAHVFLSPSRLEAFGIAALEARAAGLAVVAGRGTGISEFVVDGVDGLLTPDRSAGLDDDAADAALTEALVRLAEDGELLRRILTHNRGVPPSAGWPDVLAAARRLYDRARALA</sequence>
<dbReference type="InterPro" id="IPR028098">
    <property type="entry name" value="Glyco_trans_4-like_N"/>
</dbReference>
<evidence type="ECO:0000259" key="4">
    <source>
        <dbReference type="Pfam" id="PF00534"/>
    </source>
</evidence>
<dbReference type="EMBL" id="BAABBA010000009">
    <property type="protein sequence ID" value="GAA4287736.1"/>
    <property type="molecule type" value="Genomic_DNA"/>
</dbReference>